<name>A0A4R6W4V8_9SPHI</name>
<evidence type="ECO:0000313" key="3">
    <source>
        <dbReference type="Proteomes" id="UP000295292"/>
    </source>
</evidence>
<evidence type="ECO:0000256" key="1">
    <source>
        <dbReference type="SAM" id="MobiDB-lite"/>
    </source>
</evidence>
<feature type="region of interest" description="Disordered" evidence="1">
    <location>
        <begin position="175"/>
        <end position="200"/>
    </location>
</feature>
<dbReference type="Proteomes" id="UP000295292">
    <property type="component" value="Unassembled WGS sequence"/>
</dbReference>
<dbReference type="RefSeq" id="WP_133586343.1">
    <property type="nucleotide sequence ID" value="NZ_SNYV01000018.1"/>
</dbReference>
<proteinExistence type="predicted"/>
<feature type="compositionally biased region" description="Basic and acidic residues" evidence="1">
    <location>
        <begin position="229"/>
        <end position="247"/>
    </location>
</feature>
<reference evidence="2 3" key="1">
    <citation type="submission" date="2019-03" db="EMBL/GenBank/DDBJ databases">
        <title>Genomic Encyclopedia of Archaeal and Bacterial Type Strains, Phase II (KMG-II): from individual species to whole genera.</title>
        <authorList>
            <person name="Goeker M."/>
        </authorList>
    </citation>
    <scope>NUCLEOTIDE SEQUENCE [LARGE SCALE GENOMIC DNA]</scope>
    <source>
        <strain evidence="2 3">DSM 28353</strain>
    </source>
</reference>
<sequence>MKHCFRDGRGLPMGQGDALSQISHHYNRNVMERSNPAGLIGDNLFERLLLPLGRNRSDELERNDDNDEGVESLRTTFGLASPLLRPYITDSSRIQHRFNTSESRIVDEKVIERCSGGSETPKLVRSRYESGQEQGGYEAPGLAPTVYQLSSAQVLPWFNQKSIIPRWFLGRSSMDTRSQSCNHRGVTVRSSSKSGSRSGLGRYQVGTLSTYLPPFARYFIASEATDRQTIGKEQATDRQRTGKEKANKYQAKPKPIPEKEQGTDRERVENKQGITAVSTLGVLRQYIAGIVPIGIKRIYSRGIVCLTQALCKAIDLHNTYIIPTLYLHYTRIIVALVVCLRTERFQHFL</sequence>
<comment type="caution">
    <text evidence="2">The sequence shown here is derived from an EMBL/GenBank/DDBJ whole genome shotgun (WGS) entry which is preliminary data.</text>
</comment>
<feature type="compositionally biased region" description="Low complexity" evidence="1">
    <location>
        <begin position="184"/>
        <end position="200"/>
    </location>
</feature>
<protein>
    <submittedName>
        <fullName evidence="2">Uncharacterized protein</fullName>
    </submittedName>
</protein>
<feature type="compositionally biased region" description="Basic and acidic residues" evidence="1">
    <location>
        <begin position="255"/>
        <end position="268"/>
    </location>
</feature>
<accession>A0A4R6W4V8</accession>
<keyword evidence="3" id="KW-1185">Reference proteome</keyword>
<evidence type="ECO:0000313" key="2">
    <source>
        <dbReference type="EMBL" id="TDQ73754.1"/>
    </source>
</evidence>
<gene>
    <name evidence="2" type="ORF">CLV99_4191</name>
</gene>
<organism evidence="2 3">
    <name type="scientific">Sphingobacterium yanglingense</name>
    <dbReference type="NCBI Taxonomy" id="1437280"/>
    <lineage>
        <taxon>Bacteria</taxon>
        <taxon>Pseudomonadati</taxon>
        <taxon>Bacteroidota</taxon>
        <taxon>Sphingobacteriia</taxon>
        <taxon>Sphingobacteriales</taxon>
        <taxon>Sphingobacteriaceae</taxon>
        <taxon>Sphingobacterium</taxon>
    </lineage>
</organism>
<dbReference type="AlphaFoldDB" id="A0A4R6W4V8"/>
<dbReference type="EMBL" id="SNYV01000018">
    <property type="protein sequence ID" value="TDQ73754.1"/>
    <property type="molecule type" value="Genomic_DNA"/>
</dbReference>
<feature type="region of interest" description="Disordered" evidence="1">
    <location>
        <begin position="229"/>
        <end position="268"/>
    </location>
</feature>
<dbReference type="OrthoDB" id="9852002at2"/>